<evidence type="ECO:0000256" key="1">
    <source>
        <dbReference type="SAM" id="Phobius"/>
    </source>
</evidence>
<evidence type="ECO:0000313" key="3">
    <source>
        <dbReference type="Proteomes" id="UP000246278"/>
    </source>
</evidence>
<dbReference type="NCBIfam" id="TIGR04258">
    <property type="entry name" value="4helix_suffix"/>
    <property type="match status" value="1"/>
</dbReference>
<keyword evidence="1" id="KW-1133">Transmembrane helix</keyword>
<dbReference type="EMBL" id="PDNZ01000002">
    <property type="protein sequence ID" value="PWW82746.1"/>
    <property type="molecule type" value="Genomic_DNA"/>
</dbReference>
<dbReference type="RefSeq" id="WP_110022464.1">
    <property type="nucleotide sequence ID" value="NZ_PDNZ01000002.1"/>
</dbReference>
<gene>
    <name evidence="2" type="ORF">CR164_03110</name>
</gene>
<keyword evidence="1" id="KW-0472">Membrane</keyword>
<feature type="transmembrane region" description="Helical" evidence="1">
    <location>
        <begin position="6"/>
        <end position="27"/>
    </location>
</feature>
<evidence type="ECO:0000313" key="2">
    <source>
        <dbReference type="EMBL" id="PWW82746.1"/>
    </source>
</evidence>
<accession>A0A317TAR0</accession>
<dbReference type="AlphaFoldDB" id="A0A317TAR0"/>
<reference evidence="3" key="1">
    <citation type="submission" date="2017-10" db="EMBL/GenBank/DDBJ databases">
        <authorList>
            <person name="Gaisin V.A."/>
            <person name="Rysina M.S."/>
            <person name="Grouzdev D.S."/>
        </authorList>
    </citation>
    <scope>NUCLEOTIDE SEQUENCE [LARGE SCALE GENOMIC DNA]</scope>
    <source>
        <strain evidence="3">V1</strain>
    </source>
</reference>
<comment type="caution">
    <text evidence="2">The sequence shown here is derived from an EMBL/GenBank/DDBJ whole genome shotgun (WGS) entry which is preliminary data.</text>
</comment>
<dbReference type="Proteomes" id="UP000246278">
    <property type="component" value="Unassembled WGS sequence"/>
</dbReference>
<proteinExistence type="predicted"/>
<dbReference type="OrthoDB" id="9796189at2"/>
<name>A0A317TAR0_9CHLB</name>
<keyword evidence="1" id="KW-0812">Transmembrane</keyword>
<keyword evidence="3" id="KW-1185">Reference proteome</keyword>
<protein>
    <submittedName>
        <fullName evidence="2">Uncharacterized protein</fullName>
    </submittedName>
</protein>
<organism evidence="2 3">
    <name type="scientific">Prosthecochloris marina</name>
    <dbReference type="NCBI Taxonomy" id="2017681"/>
    <lineage>
        <taxon>Bacteria</taxon>
        <taxon>Pseudomonadati</taxon>
        <taxon>Chlorobiota</taxon>
        <taxon>Chlorobiia</taxon>
        <taxon>Chlorobiales</taxon>
        <taxon>Chlorobiaceae</taxon>
        <taxon>Prosthecochloris</taxon>
    </lineage>
</organism>
<dbReference type="InterPro" id="IPR026354">
    <property type="entry name" value="4helix_suffix_dom"/>
</dbReference>
<sequence length="75" mass="8276">MLIERSDPAVAATIIIGLITVTAFLLCRQLKWLEKSFVQESGLSERMISARLRCVILCSTVHAMHGVCARSQKSS</sequence>